<dbReference type="GO" id="GO:0000226">
    <property type="term" value="P:microtubule cytoskeleton organization"/>
    <property type="evidence" value="ECO:0007669"/>
    <property type="project" value="TreeGrafter"/>
</dbReference>
<feature type="region of interest" description="Disordered" evidence="6">
    <location>
        <begin position="1607"/>
        <end position="1700"/>
    </location>
</feature>
<dbReference type="PANTHER" id="PTHR21567">
    <property type="entry name" value="CLASP"/>
    <property type="match status" value="1"/>
</dbReference>
<dbReference type="InterPro" id="IPR016024">
    <property type="entry name" value="ARM-type_fold"/>
</dbReference>
<dbReference type="InterPro" id="IPR021133">
    <property type="entry name" value="HEAT_type_2"/>
</dbReference>
<feature type="compositionally biased region" description="Basic and acidic residues" evidence="6">
    <location>
        <begin position="685"/>
        <end position="708"/>
    </location>
</feature>
<feature type="compositionally biased region" description="Acidic residues" evidence="6">
    <location>
        <begin position="353"/>
        <end position="367"/>
    </location>
</feature>
<keyword evidence="8" id="KW-1185">Reference proteome</keyword>
<evidence type="ECO:0000313" key="8">
    <source>
        <dbReference type="Proteomes" id="UP000515180"/>
    </source>
</evidence>
<feature type="compositionally biased region" description="Basic and acidic residues" evidence="6">
    <location>
        <begin position="1526"/>
        <end position="1535"/>
    </location>
</feature>
<evidence type="ECO:0000256" key="6">
    <source>
        <dbReference type="SAM" id="MobiDB-lite"/>
    </source>
</evidence>
<feature type="region of interest" description="Disordered" evidence="6">
    <location>
        <begin position="1546"/>
        <end position="1578"/>
    </location>
</feature>
<keyword evidence="3" id="KW-0677">Repeat</keyword>
<feature type="repeat" description="HEAT" evidence="5">
    <location>
        <begin position="895"/>
        <end position="932"/>
    </location>
</feature>
<dbReference type="Gene3D" id="1.25.10.10">
    <property type="entry name" value="Leucine-rich Repeat Variant"/>
    <property type="match status" value="3"/>
</dbReference>
<dbReference type="GO" id="GO:0005929">
    <property type="term" value="C:cilium"/>
    <property type="evidence" value="ECO:0007669"/>
    <property type="project" value="TreeGrafter"/>
</dbReference>
<organism evidence="8 9">
    <name type="scientific">Bombus impatiens</name>
    <name type="common">Bumblebee</name>
    <dbReference type="NCBI Taxonomy" id="132113"/>
    <lineage>
        <taxon>Eukaryota</taxon>
        <taxon>Metazoa</taxon>
        <taxon>Ecdysozoa</taxon>
        <taxon>Arthropoda</taxon>
        <taxon>Hexapoda</taxon>
        <taxon>Insecta</taxon>
        <taxon>Pterygota</taxon>
        <taxon>Neoptera</taxon>
        <taxon>Endopterygota</taxon>
        <taxon>Hymenoptera</taxon>
        <taxon>Apocrita</taxon>
        <taxon>Aculeata</taxon>
        <taxon>Apoidea</taxon>
        <taxon>Anthophila</taxon>
        <taxon>Apidae</taxon>
        <taxon>Bombus</taxon>
        <taxon>Pyrobombus</taxon>
    </lineage>
</organism>
<feature type="region of interest" description="Disordered" evidence="6">
    <location>
        <begin position="351"/>
        <end position="464"/>
    </location>
</feature>
<evidence type="ECO:0000256" key="5">
    <source>
        <dbReference type="PROSITE-ProRule" id="PRU00103"/>
    </source>
</evidence>
<feature type="compositionally biased region" description="Basic residues" evidence="6">
    <location>
        <begin position="1780"/>
        <end position="1796"/>
    </location>
</feature>
<comment type="subcellular location">
    <subcellularLocation>
        <location evidence="1">Cytoplasm</location>
        <location evidence="1">Cytoskeleton</location>
    </subcellularLocation>
</comment>
<feature type="region of interest" description="Disordered" evidence="6">
    <location>
        <begin position="1168"/>
        <end position="1274"/>
    </location>
</feature>
<feature type="region of interest" description="Disordered" evidence="6">
    <location>
        <begin position="678"/>
        <end position="712"/>
    </location>
</feature>
<feature type="compositionally biased region" description="Basic residues" evidence="6">
    <location>
        <begin position="48"/>
        <end position="57"/>
    </location>
</feature>
<dbReference type="GO" id="GO:0005881">
    <property type="term" value="C:cytoplasmic microtubule"/>
    <property type="evidence" value="ECO:0007669"/>
    <property type="project" value="TreeGrafter"/>
</dbReference>
<dbReference type="GO" id="GO:1902903">
    <property type="term" value="P:regulation of supramolecular fiber organization"/>
    <property type="evidence" value="ECO:0007669"/>
    <property type="project" value="UniProtKB-ARBA"/>
</dbReference>
<feature type="compositionally biased region" description="Polar residues" evidence="6">
    <location>
        <begin position="1170"/>
        <end position="1180"/>
    </location>
</feature>
<accession>A0A6P3UUP4</accession>
<evidence type="ECO:0000313" key="10">
    <source>
        <dbReference type="RefSeq" id="XP_024223206.1"/>
    </source>
</evidence>
<feature type="region of interest" description="Disordered" evidence="6">
    <location>
        <begin position="1459"/>
        <end position="1501"/>
    </location>
</feature>
<dbReference type="GO" id="GO:0008017">
    <property type="term" value="F:microtubule binding"/>
    <property type="evidence" value="ECO:0007669"/>
    <property type="project" value="TreeGrafter"/>
</dbReference>
<dbReference type="RefSeq" id="XP_024223206.1">
    <property type="nucleotide sequence ID" value="XM_024367438.2"/>
</dbReference>
<evidence type="ECO:0000256" key="1">
    <source>
        <dbReference type="ARBA" id="ARBA00004245"/>
    </source>
</evidence>
<feature type="compositionally biased region" description="Basic and acidic residues" evidence="6">
    <location>
        <begin position="1196"/>
        <end position="1210"/>
    </location>
</feature>
<dbReference type="InterPro" id="IPR011989">
    <property type="entry name" value="ARM-like"/>
</dbReference>
<evidence type="ECO:0000256" key="4">
    <source>
        <dbReference type="ARBA" id="ARBA00023212"/>
    </source>
</evidence>
<feature type="compositionally biased region" description="Polar residues" evidence="6">
    <location>
        <begin position="9"/>
        <end position="26"/>
    </location>
</feature>
<feature type="domain" description="TOG" evidence="7">
    <location>
        <begin position="1795"/>
        <end position="2028"/>
    </location>
</feature>
<dbReference type="GeneID" id="100741806"/>
<feature type="compositionally biased region" description="Polar residues" evidence="6">
    <location>
        <begin position="1261"/>
        <end position="1274"/>
    </location>
</feature>
<dbReference type="InterPro" id="IPR024395">
    <property type="entry name" value="CLASP_N_dom"/>
</dbReference>
<feature type="compositionally biased region" description="Polar residues" evidence="6">
    <location>
        <begin position="1211"/>
        <end position="1223"/>
    </location>
</feature>
<dbReference type="Proteomes" id="UP000515180">
    <property type="component" value="Unplaced"/>
</dbReference>
<feature type="compositionally biased region" description="Basic residues" evidence="6">
    <location>
        <begin position="1644"/>
        <end position="1653"/>
    </location>
</feature>
<dbReference type="KEGG" id="bim:100741806"/>
<evidence type="ECO:0000259" key="7">
    <source>
        <dbReference type="SMART" id="SM01349"/>
    </source>
</evidence>
<feature type="region of interest" description="Disordered" evidence="6">
    <location>
        <begin position="1744"/>
        <end position="1806"/>
    </location>
</feature>
<reference evidence="9 10" key="1">
    <citation type="submission" date="2025-04" db="UniProtKB">
        <authorList>
            <consortium name="RefSeq"/>
        </authorList>
    </citation>
    <scope>IDENTIFICATION</scope>
</reference>
<feature type="region of interest" description="Disordered" evidence="6">
    <location>
        <begin position="302"/>
        <end position="323"/>
    </location>
</feature>
<dbReference type="RefSeq" id="XP_012241239.1">
    <property type="nucleotide sequence ID" value="XM_012385816.3"/>
</dbReference>
<feature type="compositionally biased region" description="Basic and acidic residues" evidence="6">
    <location>
        <begin position="501"/>
        <end position="512"/>
    </location>
</feature>
<sequence length="2029" mass="227726">MSKCLEFTLSMTGSTNSGPLQPQKDSSPLPARSSPLDLYSTPESPTLRAHRQRHSRKMTLTSPNGQPIQLTPLWEHVVRTRKFPSEVDTHSTFLEISERLRDPEWEVRQHALRVLIDVLPTLNADIVDKVMQPVVPELVNNLGHSAPAVRKGVLDAFRVFLIHSHDRDNTIKNILQDGLNRSEVRDSFQTNVTTGVILSVPSLLFPSTNSPLPDPRLVKDATIALASRLAQVPHQEAVLKSLMKIRDAVGIAEFESYLEDYDNKLKRNIEILSKIYNVKSAKKSPKKDTGVKNVEKVENKNLEGKWESDSDTSGIAEEEDEVNNTTMSAARIVLETEIKFNEETAITMTILEEKDDSEQEQDGEEGGIDVKDEAEGKEDPNKRKTPRRVHFGGEIVKLRTPDSDDTESLESTPKTKIPLPVSPVTKMPITRPRPSSQPCSPHRESCKPRRASRSVSSSPKREMYTYNADLSPKKSILTRTNSPLLSGAKALEQLKKKKTVSRSEDKDGKHNMDQNGDVKCMKIIETGGKVKEVKKEEIRLVQNAQNVILDSNVKNNNSESSEDEILWKNEKQDVSSTMEPVISKTLKLESDDFGAQNKKLDVNRKSNLENKISENVQKKNTEEESKSLKNYQEVDSFFGSVVKNNEMEQNYSRINQDQIKVNENETVQKDFAKLRGCITSSSRNDNGDRESLRNVDCERTSRSDRDKGGASVIEKSGNTIYGVDEMESIAGEPSWEELGLVDQEVLEDLHNKDDWRARVRGLERVASALRTSSALIAIEPRLGSLLHAVLGCERSCRVAAAGLAVAKVVIAGVSDEALRKRLPQLAWGLARHGGPSAAQLARITMLRLRPALLLEQFLQPQCLNARNAKTRENTLQLLIFSLVTFPSTEFKVDAVANKVAKMVRDRRRRVRQAALDTLAVLAQIYESEEVLAAGKRASEGHHDGEAMMSAIRARLARKSLPLVSADGLVMYGLQISPNVQIATGPDVDWIVAGSGSISPSIGRTKGQVIATRSEKEKLARNESANYRENLWSDRQNFVALGVGMRSKPEQPVVWQIVPTQNQNIQCENELNLQANRNISTSIRNGEAFNADVKSRNQTKISGTTKESANYRNIIENNFERKENNNKTESRIPVLYTRECVPKSSGLLMDKSSNSELMNVNLKRRLKDSTENTSDCANSQEENVRSCGTMYHQRRRNQQEKSTSMHHDNYRSVKNLNNANIDSNNMDERTNQTFSDGNSRMYQKFTGRDRYSRKSDVKSKYPRSSSIESNQPSLSRNMHQQTFVMHNIYNTSSHREGRFVDENSFRPLQTAPALTYGYNKIEENNDKNISRMRFHRKTKDVAAQKITDVEVISSDAQTSEYLPAICSETPYRRRLRSLSPSQLYHHQHFVRTASHEVHALSMFDIDKAVNEEEYNEKNKHHFLPDDHFGVKTVDAIEAQYEVDDQELSSSDALENNYHQDTEQDVQDTQDDSDSRSSTPDRQNVDAAFDIISGQSGPSGRDTVDFIITLDQKNGTGTEATITSIDDDGSKDWSSEEELKFGSESRVVSRNSERVKYLEDNQNESEFSTSDENARTDEVSNLQERSIVSILTAERALTNESLQTSSDILHSDFQNEEPSLSRMSTSPKKSSRSPSRNSVDFETSKSPRRNSRGSPRKLSFELEDKDSADSGEDKTVSSTVQCDSIHLEEPTQSRRGSQSEDSPAIIIASRPHSSTEVSNYVESHLNSAIQIEENDNALRFVNESNENNNLEDGQSRDSSSETNTEPGILKIESQSVEPIVTTKRKPSRVPRVAVRGRSKGNSEKTEKIKPTVQQCFAQLENKDWEITMKGLKTLSQIAKQQPEYLDVCAAPTISRFLGRQIKSLRSQVARTACLTAGDIFSSQIRGIDQDFDDIAGSLLHRTADTNRFLRADSNAALDRMIEHLPPHKTITVIVLRGASHQNAIVRAATARLLASIVDRIGPEHTLILPRDVKDKLLSTGAKLLIDGNLDTRNHAKRMFRRLSHCEGFRKALTDAVPETTLRHIDKTLKTL</sequence>
<dbReference type="InterPro" id="IPR034085">
    <property type="entry name" value="TOG"/>
</dbReference>
<feature type="compositionally biased region" description="Basic and acidic residues" evidence="6">
    <location>
        <begin position="368"/>
        <end position="382"/>
    </location>
</feature>
<keyword evidence="4" id="KW-0206">Cytoskeleton</keyword>
<protein>
    <submittedName>
        <fullName evidence="9 10">Uncharacterized protein LOC100741806 isoform X1</fullName>
    </submittedName>
</protein>
<evidence type="ECO:0000313" key="9">
    <source>
        <dbReference type="RefSeq" id="XP_012241239.1"/>
    </source>
</evidence>
<feature type="compositionally biased region" description="Basic and acidic residues" evidence="6">
    <location>
        <begin position="1245"/>
        <end position="1258"/>
    </location>
</feature>
<feature type="compositionally biased region" description="Low complexity" evidence="6">
    <location>
        <begin position="1618"/>
        <end position="1636"/>
    </location>
</feature>
<proteinExistence type="predicted"/>
<dbReference type="Pfam" id="PF12348">
    <property type="entry name" value="CLASP_N"/>
    <property type="match status" value="1"/>
</dbReference>
<keyword evidence="2" id="KW-0963">Cytoplasm</keyword>
<feature type="compositionally biased region" description="Basic and acidic residues" evidence="6">
    <location>
        <begin position="1656"/>
        <end position="1673"/>
    </location>
</feature>
<feature type="compositionally biased region" description="Polar residues" evidence="6">
    <location>
        <begin position="1230"/>
        <end position="1240"/>
    </location>
</feature>
<dbReference type="GO" id="GO:0031110">
    <property type="term" value="P:regulation of microtubule polymerization or depolymerization"/>
    <property type="evidence" value="ECO:0007669"/>
    <property type="project" value="UniProtKB-ARBA"/>
</dbReference>
<evidence type="ECO:0000256" key="2">
    <source>
        <dbReference type="ARBA" id="ARBA00022490"/>
    </source>
</evidence>
<feature type="region of interest" description="Disordered" evidence="6">
    <location>
        <begin position="495"/>
        <end position="514"/>
    </location>
</feature>
<feature type="region of interest" description="Disordered" evidence="6">
    <location>
        <begin position="1"/>
        <end position="66"/>
    </location>
</feature>
<evidence type="ECO:0000256" key="3">
    <source>
        <dbReference type="ARBA" id="ARBA00022737"/>
    </source>
</evidence>
<dbReference type="SMART" id="SM01349">
    <property type="entry name" value="TOG"/>
    <property type="match status" value="2"/>
</dbReference>
<dbReference type="PANTHER" id="PTHR21567:SF87">
    <property type="entry name" value="CRESCERIN-LIKE PROTEIN CHE-12"/>
    <property type="match status" value="1"/>
</dbReference>
<name>A0A6P3UUP4_BOMIM</name>
<feature type="compositionally biased region" description="Acidic residues" evidence="6">
    <location>
        <begin position="1461"/>
        <end position="1470"/>
    </location>
</feature>
<dbReference type="SUPFAM" id="SSF48371">
    <property type="entry name" value="ARM repeat"/>
    <property type="match status" value="2"/>
</dbReference>
<dbReference type="OrthoDB" id="63891at2759"/>
<feature type="region of interest" description="Disordered" evidence="6">
    <location>
        <begin position="1516"/>
        <end position="1535"/>
    </location>
</feature>
<gene>
    <name evidence="9 10" type="primary">LOC100741806</name>
</gene>
<feature type="domain" description="TOG" evidence="7">
    <location>
        <begin position="725"/>
        <end position="964"/>
    </location>
</feature>
<dbReference type="PROSITE" id="PS50077">
    <property type="entry name" value="HEAT_REPEAT"/>
    <property type="match status" value="1"/>
</dbReference>